<reference evidence="1" key="1">
    <citation type="journal article" date="2015" name="Nature">
        <title>Complex archaea that bridge the gap between prokaryotes and eukaryotes.</title>
        <authorList>
            <person name="Spang A."/>
            <person name="Saw J.H."/>
            <person name="Jorgensen S.L."/>
            <person name="Zaremba-Niedzwiedzka K."/>
            <person name="Martijn J."/>
            <person name="Lind A.E."/>
            <person name="van Eijk R."/>
            <person name="Schleper C."/>
            <person name="Guy L."/>
            <person name="Ettema T.J."/>
        </authorList>
    </citation>
    <scope>NUCLEOTIDE SEQUENCE</scope>
</reference>
<evidence type="ECO:0000313" key="1">
    <source>
        <dbReference type="EMBL" id="KKL86686.1"/>
    </source>
</evidence>
<feature type="non-terminal residue" evidence="1">
    <location>
        <position position="1"/>
    </location>
</feature>
<protein>
    <submittedName>
        <fullName evidence="1">Uncharacterized protein</fullName>
    </submittedName>
</protein>
<comment type="caution">
    <text evidence="1">The sequence shown here is derived from an EMBL/GenBank/DDBJ whole genome shotgun (WGS) entry which is preliminary data.</text>
</comment>
<organism evidence="1">
    <name type="scientific">marine sediment metagenome</name>
    <dbReference type="NCBI Taxonomy" id="412755"/>
    <lineage>
        <taxon>unclassified sequences</taxon>
        <taxon>metagenomes</taxon>
        <taxon>ecological metagenomes</taxon>
    </lineage>
</organism>
<proteinExistence type="predicted"/>
<gene>
    <name evidence="1" type="ORF">LCGC14_1942290</name>
</gene>
<accession>A0A0F9G8G8</accession>
<sequence length="122" mass="14215">GNDRDETIFIDQSHAITSIHTYLSDWEGRETKHYRAIKASLIRDLREARSCNFNPVPKNLPKEIFNYMLTQNQVHGEGFLATLIQLIIYSEDRGMSHWYMDSEEGQLFLGDINFPIPNLKEV</sequence>
<dbReference type="AlphaFoldDB" id="A0A0F9G8G8"/>
<dbReference type="EMBL" id="LAZR01021040">
    <property type="protein sequence ID" value="KKL86686.1"/>
    <property type="molecule type" value="Genomic_DNA"/>
</dbReference>
<name>A0A0F9G8G8_9ZZZZ</name>